<feature type="signal peptide" evidence="1">
    <location>
        <begin position="1"/>
        <end position="22"/>
    </location>
</feature>
<evidence type="ECO:0000313" key="3">
    <source>
        <dbReference type="Proteomes" id="UP001171606"/>
    </source>
</evidence>
<accession>A0ABT8PHS5</accession>
<dbReference type="Proteomes" id="UP001171606">
    <property type="component" value="Unassembled WGS sequence"/>
</dbReference>
<keyword evidence="3" id="KW-1185">Reference proteome</keyword>
<protein>
    <submittedName>
        <fullName evidence="2">DUF1120 domain-containing protein</fullName>
    </submittedName>
</protein>
<evidence type="ECO:0000256" key="1">
    <source>
        <dbReference type="SAM" id="SignalP"/>
    </source>
</evidence>
<dbReference type="RefSeq" id="WP_301756765.1">
    <property type="nucleotide sequence ID" value="NZ_JAUJSQ010000011.1"/>
</dbReference>
<dbReference type="InterPro" id="IPR036937">
    <property type="entry name" value="Adhesion_dom_fimbrial_sf"/>
</dbReference>
<dbReference type="Pfam" id="PF06551">
    <property type="entry name" value="DUF1120"/>
    <property type="match status" value="1"/>
</dbReference>
<evidence type="ECO:0000313" key="2">
    <source>
        <dbReference type="EMBL" id="MDN7934679.1"/>
    </source>
</evidence>
<gene>
    <name evidence="2" type="ORF">QZM52_25710</name>
</gene>
<name>A0ABT8PHS5_9BURK</name>
<organism evidence="2 3">
    <name type="scientific">Burkholderia metallica</name>
    <dbReference type="NCBI Taxonomy" id="488729"/>
    <lineage>
        <taxon>Bacteria</taxon>
        <taxon>Pseudomonadati</taxon>
        <taxon>Pseudomonadota</taxon>
        <taxon>Betaproteobacteria</taxon>
        <taxon>Burkholderiales</taxon>
        <taxon>Burkholderiaceae</taxon>
        <taxon>Burkholderia</taxon>
        <taxon>Burkholderia cepacia complex</taxon>
    </lineage>
</organism>
<dbReference type="EMBL" id="JAUJSQ010000011">
    <property type="protein sequence ID" value="MDN7934679.1"/>
    <property type="molecule type" value="Genomic_DNA"/>
</dbReference>
<reference evidence="2" key="1">
    <citation type="submission" date="2023-07" db="EMBL/GenBank/DDBJ databases">
        <title>A collection of bacterial strains from the Burkholderia cepacia Research Laboratory and Repository.</title>
        <authorList>
            <person name="Lipuma J."/>
            <person name="Spilker T."/>
            <person name="Caverly L."/>
        </authorList>
    </citation>
    <scope>NUCLEOTIDE SEQUENCE</scope>
    <source>
        <strain evidence="2">AU42020</strain>
    </source>
</reference>
<sequence length="211" mass="21456">MRKAISALAAAGALSAAPPVHAQSADLSVKGSITPAACAIQLGNNGEVDHGDIPSSTLSPGEPTALPPQHVPLAISCDGATRFAIAFADNRSGTAWGAGPTVFGLGETDGSRIGGYRLQFDPHSFTGDGATIESYQQSIDNGETWLSGNTLPVQPDTWVGFSDSASNSGPAAFRQVTGPLRVSTVIAPAGELPATDDVPLDGSATLELKYL</sequence>
<keyword evidence="1" id="KW-0732">Signal</keyword>
<proteinExistence type="predicted"/>
<comment type="caution">
    <text evidence="2">The sequence shown here is derived from an EMBL/GenBank/DDBJ whole genome shotgun (WGS) entry which is preliminary data.</text>
</comment>
<dbReference type="InterPro" id="IPR010546">
    <property type="entry name" value="DUF1120"/>
</dbReference>
<dbReference type="Gene3D" id="2.60.40.1090">
    <property type="entry name" value="Fimbrial-type adhesion domain"/>
    <property type="match status" value="1"/>
</dbReference>
<feature type="chain" id="PRO_5046744634" evidence="1">
    <location>
        <begin position="23"/>
        <end position="211"/>
    </location>
</feature>